<sequence>MTDTMIPLSPKQLQSLKEATARINVWEGSVRSGKTIASLVAWLIYVATNKTRGELIVVSRTRDSAARNVFAPLMDPSLFGEISQYISYTSGSAYATVLGRRVWVLGSSDVRSENVLRGLTCAGAYVDEITLLKEDFFTQLLNRLWEGARLFGTTNPDSPAHWFKVNYLDRCEPYMEATNARVLPDWRVWKFYLDDNPQLTEARKDAIRRENTGLFFRRNVNGEWVAAEGAIFDFWDPEKHTIAWDDLPEMRELLALSLDYGTTNPTAALLLGVSAEVDHLGRPAPRLFFVDEWRWDSKLEQAKLTDAELAVKLVAWLNERHLPDNTTMKLTPRFKIIDPSAASFKVQLRKNHDITSTDADNDVLYGIRLMASLISAGALVIARPTPTNPERGCPGFISEAPGYVWDPKATLVGEDKPMKVADHSLDGGRYGVTTTENVWRSYIKIAA</sequence>
<protein>
    <submittedName>
        <fullName evidence="1">Terminase family protein</fullName>
    </submittedName>
</protein>
<dbReference type="Gene3D" id="3.40.50.300">
    <property type="entry name" value="P-loop containing nucleotide triphosphate hydrolases"/>
    <property type="match status" value="1"/>
</dbReference>
<evidence type="ECO:0000313" key="1">
    <source>
        <dbReference type="EMBL" id="XBX78665.1"/>
    </source>
</evidence>
<name>A0AAU7VYP4_9MICO</name>
<accession>A0AAU7VYP4</accession>
<dbReference type="AlphaFoldDB" id="A0AAU7VYP4"/>
<dbReference type="Gene3D" id="3.30.420.280">
    <property type="match status" value="1"/>
</dbReference>
<dbReference type="Pfam" id="PF03237">
    <property type="entry name" value="Terminase_6N"/>
    <property type="match status" value="1"/>
</dbReference>
<dbReference type="RefSeq" id="WP_350351891.1">
    <property type="nucleotide sequence ID" value="NZ_CP158357.1"/>
</dbReference>
<gene>
    <name evidence="1" type="ORF">ABS642_00830</name>
</gene>
<reference evidence="1" key="1">
    <citation type="submission" date="2024-06" db="EMBL/GenBank/DDBJ databases">
        <title>Draft genome sequence of Microbacterium sp. strain A8/3-1, isolated from Oxytropis tragacanthoides Fisch. ex DC. Root nodules in the Altai region of Russia.</title>
        <authorList>
            <person name="Sazanova A."/>
            <person name="Guro P."/>
            <person name="Kuznetsova I."/>
            <person name="Belimov A."/>
            <person name="Safronova V."/>
        </authorList>
    </citation>
    <scope>NUCLEOTIDE SEQUENCE</scope>
    <source>
        <strain evidence="1">A8/3-1</strain>
    </source>
</reference>
<dbReference type="EMBL" id="CP158357">
    <property type="protein sequence ID" value="XBX78665.1"/>
    <property type="molecule type" value="Genomic_DNA"/>
</dbReference>
<dbReference type="InterPro" id="IPR027417">
    <property type="entry name" value="P-loop_NTPase"/>
</dbReference>
<organism evidence="1">
    <name type="scientific">Microbacterium sp. A8/3-1</name>
    <dbReference type="NCBI Taxonomy" id="3160749"/>
    <lineage>
        <taxon>Bacteria</taxon>
        <taxon>Bacillati</taxon>
        <taxon>Actinomycetota</taxon>
        <taxon>Actinomycetes</taxon>
        <taxon>Micrococcales</taxon>
        <taxon>Microbacteriaceae</taxon>
        <taxon>Microbacterium</taxon>
    </lineage>
</organism>
<proteinExistence type="predicted"/>